<evidence type="ECO:0000256" key="10">
    <source>
        <dbReference type="SAM" id="MobiDB-lite"/>
    </source>
</evidence>
<dbReference type="GO" id="GO:0005634">
    <property type="term" value="C:nucleus"/>
    <property type="evidence" value="ECO:0007669"/>
    <property type="project" value="TreeGrafter"/>
</dbReference>
<organism evidence="13 14">
    <name type="scientific">Periconia macrospinosa</name>
    <dbReference type="NCBI Taxonomy" id="97972"/>
    <lineage>
        <taxon>Eukaryota</taxon>
        <taxon>Fungi</taxon>
        <taxon>Dikarya</taxon>
        <taxon>Ascomycota</taxon>
        <taxon>Pezizomycotina</taxon>
        <taxon>Dothideomycetes</taxon>
        <taxon>Pleosporomycetidae</taxon>
        <taxon>Pleosporales</taxon>
        <taxon>Massarineae</taxon>
        <taxon>Periconiaceae</taxon>
        <taxon>Periconia</taxon>
    </lineage>
</organism>
<dbReference type="GO" id="GO:0005524">
    <property type="term" value="F:ATP binding"/>
    <property type="evidence" value="ECO:0007669"/>
    <property type="project" value="UniProtKB-KW"/>
</dbReference>
<reference evidence="13 14" key="1">
    <citation type="journal article" date="2018" name="Sci. Rep.">
        <title>Comparative genomics provides insights into the lifestyle and reveals functional heterogeneity of dark septate endophytic fungi.</title>
        <authorList>
            <person name="Knapp D.G."/>
            <person name="Nemeth J.B."/>
            <person name="Barry K."/>
            <person name="Hainaut M."/>
            <person name="Henrissat B."/>
            <person name="Johnson J."/>
            <person name="Kuo A."/>
            <person name="Lim J.H.P."/>
            <person name="Lipzen A."/>
            <person name="Nolan M."/>
            <person name="Ohm R.A."/>
            <person name="Tamas L."/>
            <person name="Grigoriev I.V."/>
            <person name="Spatafora J.W."/>
            <person name="Nagy L.G."/>
            <person name="Kovacs G.M."/>
        </authorList>
    </citation>
    <scope>NUCLEOTIDE SEQUENCE [LARGE SCALE GENOMIC DNA]</scope>
    <source>
        <strain evidence="13 14">DSE2036</strain>
    </source>
</reference>
<dbReference type="Pfam" id="PF00069">
    <property type="entry name" value="Pkinase"/>
    <property type="match status" value="1"/>
</dbReference>
<keyword evidence="5 13" id="KW-0418">Kinase</keyword>
<dbReference type="PANTHER" id="PTHR43671">
    <property type="entry name" value="SERINE/THREONINE-PROTEIN KINASE NEK"/>
    <property type="match status" value="1"/>
</dbReference>
<dbReference type="SMART" id="SM00355">
    <property type="entry name" value="ZnF_C2H2"/>
    <property type="match status" value="3"/>
</dbReference>
<dbReference type="InterPro" id="IPR008271">
    <property type="entry name" value="Ser/Thr_kinase_AS"/>
</dbReference>
<dbReference type="STRING" id="97972.A0A2V1DPJ8"/>
<evidence type="ECO:0000256" key="8">
    <source>
        <dbReference type="ARBA" id="ARBA00048679"/>
    </source>
</evidence>
<dbReference type="CDD" id="cd00180">
    <property type="entry name" value="PKc"/>
    <property type="match status" value="1"/>
</dbReference>
<keyword evidence="14" id="KW-1185">Reference proteome</keyword>
<dbReference type="Gene3D" id="3.30.160.60">
    <property type="entry name" value="Classic Zinc Finger"/>
    <property type="match status" value="1"/>
</dbReference>
<evidence type="ECO:0000259" key="11">
    <source>
        <dbReference type="PROSITE" id="PS50011"/>
    </source>
</evidence>
<feature type="region of interest" description="Disordered" evidence="10">
    <location>
        <begin position="36"/>
        <end position="73"/>
    </location>
</feature>
<evidence type="ECO:0000256" key="6">
    <source>
        <dbReference type="ARBA" id="ARBA00022840"/>
    </source>
</evidence>
<dbReference type="EMBL" id="KZ805377">
    <property type="protein sequence ID" value="PVI00178.1"/>
    <property type="molecule type" value="Genomic_DNA"/>
</dbReference>
<dbReference type="EC" id="2.7.11.1" evidence="1"/>
<dbReference type="InterPro" id="IPR050660">
    <property type="entry name" value="NEK_Ser/Thr_kinase"/>
</dbReference>
<evidence type="ECO:0000256" key="5">
    <source>
        <dbReference type="ARBA" id="ARBA00022777"/>
    </source>
</evidence>
<keyword evidence="9" id="KW-0862">Zinc</keyword>
<dbReference type="PROSITE" id="PS50157">
    <property type="entry name" value="ZINC_FINGER_C2H2_2"/>
    <property type="match status" value="1"/>
</dbReference>
<dbReference type="Gene3D" id="1.10.510.10">
    <property type="entry name" value="Transferase(Phosphotransferase) domain 1"/>
    <property type="match status" value="1"/>
</dbReference>
<feature type="domain" description="Protein kinase" evidence="11">
    <location>
        <begin position="99"/>
        <end position="386"/>
    </location>
</feature>
<dbReference type="PROSITE" id="PS50011">
    <property type="entry name" value="PROTEIN_KINASE_DOM"/>
    <property type="match status" value="1"/>
</dbReference>
<protein>
    <recommendedName>
        <fullName evidence="1">non-specific serine/threonine protein kinase</fullName>
        <ecNumber evidence="1">2.7.11.1</ecNumber>
    </recommendedName>
</protein>
<dbReference type="OrthoDB" id="4062651at2759"/>
<dbReference type="PROSITE" id="PS00028">
    <property type="entry name" value="ZINC_FINGER_C2H2_1"/>
    <property type="match status" value="2"/>
</dbReference>
<dbReference type="AlphaFoldDB" id="A0A2V1DPJ8"/>
<accession>A0A2V1DPJ8</accession>
<dbReference type="Proteomes" id="UP000244855">
    <property type="component" value="Unassembled WGS sequence"/>
</dbReference>
<dbReference type="Gene3D" id="3.30.200.20">
    <property type="entry name" value="Phosphorylase Kinase, domain 1"/>
    <property type="match status" value="1"/>
</dbReference>
<feature type="domain" description="C2H2-type" evidence="12">
    <location>
        <begin position="614"/>
        <end position="642"/>
    </location>
</feature>
<evidence type="ECO:0000256" key="2">
    <source>
        <dbReference type="ARBA" id="ARBA00022527"/>
    </source>
</evidence>
<keyword evidence="3" id="KW-0808">Transferase</keyword>
<keyword evidence="9" id="KW-0863">Zinc-finger</keyword>
<comment type="catalytic activity">
    <reaction evidence="7">
        <text>L-threonyl-[protein] + ATP = O-phospho-L-threonyl-[protein] + ADP + H(+)</text>
        <dbReference type="Rhea" id="RHEA:46608"/>
        <dbReference type="Rhea" id="RHEA-COMP:11060"/>
        <dbReference type="Rhea" id="RHEA-COMP:11605"/>
        <dbReference type="ChEBI" id="CHEBI:15378"/>
        <dbReference type="ChEBI" id="CHEBI:30013"/>
        <dbReference type="ChEBI" id="CHEBI:30616"/>
        <dbReference type="ChEBI" id="CHEBI:61977"/>
        <dbReference type="ChEBI" id="CHEBI:456216"/>
        <dbReference type="EC" id="2.7.11.1"/>
    </reaction>
</comment>
<dbReference type="InterPro" id="IPR000719">
    <property type="entry name" value="Prot_kinase_dom"/>
</dbReference>
<dbReference type="InterPro" id="IPR011009">
    <property type="entry name" value="Kinase-like_dom_sf"/>
</dbReference>
<dbReference type="SUPFAM" id="SSF56112">
    <property type="entry name" value="Protein kinase-like (PK-like)"/>
    <property type="match status" value="1"/>
</dbReference>
<keyword evidence="4" id="KW-0547">Nucleotide-binding</keyword>
<keyword evidence="6" id="KW-0067">ATP-binding</keyword>
<evidence type="ECO:0000256" key="4">
    <source>
        <dbReference type="ARBA" id="ARBA00022741"/>
    </source>
</evidence>
<evidence type="ECO:0000313" key="13">
    <source>
        <dbReference type="EMBL" id="PVI00178.1"/>
    </source>
</evidence>
<dbReference type="InterPro" id="IPR013087">
    <property type="entry name" value="Znf_C2H2_type"/>
</dbReference>
<comment type="catalytic activity">
    <reaction evidence="8">
        <text>L-seryl-[protein] + ATP = O-phospho-L-seryl-[protein] + ADP + H(+)</text>
        <dbReference type="Rhea" id="RHEA:17989"/>
        <dbReference type="Rhea" id="RHEA-COMP:9863"/>
        <dbReference type="Rhea" id="RHEA-COMP:11604"/>
        <dbReference type="ChEBI" id="CHEBI:15378"/>
        <dbReference type="ChEBI" id="CHEBI:29999"/>
        <dbReference type="ChEBI" id="CHEBI:30616"/>
        <dbReference type="ChEBI" id="CHEBI:83421"/>
        <dbReference type="ChEBI" id="CHEBI:456216"/>
        <dbReference type="EC" id="2.7.11.1"/>
    </reaction>
</comment>
<evidence type="ECO:0000256" key="9">
    <source>
        <dbReference type="PROSITE-ProRule" id="PRU00042"/>
    </source>
</evidence>
<evidence type="ECO:0000256" key="3">
    <source>
        <dbReference type="ARBA" id="ARBA00022679"/>
    </source>
</evidence>
<evidence type="ECO:0000256" key="7">
    <source>
        <dbReference type="ARBA" id="ARBA00047899"/>
    </source>
</evidence>
<dbReference type="SMART" id="SM00220">
    <property type="entry name" value="S_TKc"/>
    <property type="match status" value="1"/>
</dbReference>
<proteinExistence type="predicted"/>
<dbReference type="PROSITE" id="PS00108">
    <property type="entry name" value="PROTEIN_KINASE_ST"/>
    <property type="match status" value="1"/>
</dbReference>
<gene>
    <name evidence="13" type="ORF">DM02DRAFT_400132</name>
</gene>
<evidence type="ECO:0000259" key="12">
    <source>
        <dbReference type="PROSITE" id="PS50157"/>
    </source>
</evidence>
<name>A0A2V1DPJ8_9PLEO</name>
<dbReference type="GO" id="GO:0004674">
    <property type="term" value="F:protein serine/threonine kinase activity"/>
    <property type="evidence" value="ECO:0007669"/>
    <property type="project" value="UniProtKB-KW"/>
</dbReference>
<evidence type="ECO:0000313" key="14">
    <source>
        <dbReference type="Proteomes" id="UP000244855"/>
    </source>
</evidence>
<evidence type="ECO:0000256" key="1">
    <source>
        <dbReference type="ARBA" id="ARBA00012513"/>
    </source>
</evidence>
<dbReference type="PANTHER" id="PTHR43671:SF98">
    <property type="entry name" value="SERINE_THREONINE-PROTEIN KINASE NEK11"/>
    <property type="match status" value="1"/>
</dbReference>
<sequence length="659" mass="75529">MDAILVDDVRKGSVSPADVGDGTHLRNLLPRLQIIDESSPSKPDNYRISPITPLSAGVSPATPASSTSEKDPTTIESVLKDWSGRGSHVDFLPTETVPLTQGRFLGYGSMGGVYETTVKGHVFAWKRIYCRRKIGDRERKEIKILKKVSHRHIIKLAGSYTHGPFIGFLLHPVAVCDLATLLEDIEAHWAAKSDATQRDRLTTLGLHDAFDYSISEFLLSKIGCIVGAVEYLHHQKIRHKDLKPSNILLSPNGLWLTDFGTATDFSLQTVSTTDNWERGTPKYFPPEVASYKPSGRAADIFSLGCIMLEICLMCEDHSLETLREHRSVGDKSYQANIPRITEWAYFNHPWTIMEDRDLVRIICDMLQSNPDDRPSISRVSTRLSYIDFIRVNEGWVSLFGDCCRKEFISMENHKEELAKQKARSDDTIRFLKTQLARSEAANASYAAYHRHVQDLLKKIQPDHVSPQEESKLFEIIQLSRIKDEMTELREKIAAYTEIVGNKDEEQIRQKYPSCPICSVVFPSNEEIAQHMNLNHPAKDRVWIEAPNSWDSVSRIPNHRQSDCPYCDNQTFNNSLLYRQHWEDFHATVSLEEFVKDTESMHINGPRDHKQRVLIPCLVCSERFRNQESLRIHWEERHTNEHDHKGEMSTLLERRDLVFQ</sequence>
<dbReference type="GO" id="GO:0008270">
    <property type="term" value="F:zinc ion binding"/>
    <property type="evidence" value="ECO:0007669"/>
    <property type="project" value="UniProtKB-KW"/>
</dbReference>
<keyword evidence="2" id="KW-0723">Serine/threonine-protein kinase</keyword>
<keyword evidence="9" id="KW-0479">Metal-binding</keyword>